<evidence type="ECO:0000256" key="1">
    <source>
        <dbReference type="SAM" id="MobiDB-lite"/>
    </source>
</evidence>
<dbReference type="Proteomes" id="UP001501295">
    <property type="component" value="Unassembled WGS sequence"/>
</dbReference>
<dbReference type="EMBL" id="BAABLM010000012">
    <property type="protein sequence ID" value="GAA4687044.1"/>
    <property type="molecule type" value="Genomic_DNA"/>
</dbReference>
<feature type="region of interest" description="Disordered" evidence="1">
    <location>
        <begin position="1"/>
        <end position="43"/>
    </location>
</feature>
<evidence type="ECO:0000313" key="2">
    <source>
        <dbReference type="EMBL" id="GAA4687044.1"/>
    </source>
</evidence>
<reference evidence="3" key="1">
    <citation type="journal article" date="2019" name="Int. J. Syst. Evol. Microbiol.">
        <title>The Global Catalogue of Microorganisms (GCM) 10K type strain sequencing project: providing services to taxonomists for standard genome sequencing and annotation.</title>
        <authorList>
            <consortium name="The Broad Institute Genomics Platform"/>
            <consortium name="The Broad Institute Genome Sequencing Center for Infectious Disease"/>
            <person name="Wu L."/>
            <person name="Ma J."/>
        </authorList>
    </citation>
    <scope>NUCLEOTIDE SEQUENCE [LARGE SCALE GENOMIC DNA]</scope>
    <source>
        <strain evidence="3">JCM 18956</strain>
    </source>
</reference>
<gene>
    <name evidence="2" type="ORF">GCM10025780_37470</name>
</gene>
<keyword evidence="3" id="KW-1185">Reference proteome</keyword>
<dbReference type="SUPFAM" id="SSF160424">
    <property type="entry name" value="BH3703-like"/>
    <property type="match status" value="1"/>
</dbReference>
<feature type="compositionally biased region" description="Low complexity" evidence="1">
    <location>
        <begin position="9"/>
        <end position="33"/>
    </location>
</feature>
<organism evidence="2 3">
    <name type="scientific">Frondihabitans cladoniiphilus</name>
    <dbReference type="NCBI Taxonomy" id="715785"/>
    <lineage>
        <taxon>Bacteria</taxon>
        <taxon>Bacillati</taxon>
        <taxon>Actinomycetota</taxon>
        <taxon>Actinomycetes</taxon>
        <taxon>Micrococcales</taxon>
        <taxon>Microbacteriaceae</taxon>
        <taxon>Frondihabitans</taxon>
    </lineage>
</organism>
<dbReference type="InterPro" id="IPR036170">
    <property type="entry name" value="YezG-like_sf"/>
</dbReference>
<proteinExistence type="predicted"/>
<sequence>MDTDVTSDPAAADSPAATAATTPTAAAKAAATAPTPPTEPTWPELQSEMAAAVARVLGDEGWAEGTLFWAEVDSVASERLETVDATGVAREHDVPESIDALGRRLRDAMTDPDKGAWFSMTLTLASGGSFTSRFNYDRRVYDNPASPFAPGQLGDVPDDDAYARDLARHPRSPRYVPLWARPRAASTDVVVSGLYEPLRTAWGWPGVLAGVAQQTTAALAAAGHDGPLGASQVDALGQQVLSAVVADVLEPHRLATLLRLHAEAVALRLLPDVPDSETLDADETLVAARAHSTPALLAVEAGVYGVIGDLVRSNLTARLRG</sequence>
<accession>A0ABP8WD84</accession>
<protein>
    <submittedName>
        <fullName evidence="2">Uncharacterized protein</fullName>
    </submittedName>
</protein>
<name>A0ABP8WD84_9MICO</name>
<comment type="caution">
    <text evidence="2">The sequence shown here is derived from an EMBL/GenBank/DDBJ whole genome shotgun (WGS) entry which is preliminary data.</text>
</comment>
<evidence type="ECO:0000313" key="3">
    <source>
        <dbReference type="Proteomes" id="UP001501295"/>
    </source>
</evidence>